<dbReference type="SUPFAM" id="SSF52283">
    <property type="entry name" value="Formate/glycerate dehydrogenase catalytic domain-like"/>
    <property type="match status" value="1"/>
</dbReference>
<comment type="caution">
    <text evidence="7">The sequence shown here is derived from an EMBL/GenBank/DDBJ whole genome shotgun (WGS) entry which is preliminary data.</text>
</comment>
<organism evidence="7 8">
    <name type="scientific">Candidatus Segetimicrobium genomatis</name>
    <dbReference type="NCBI Taxonomy" id="2569760"/>
    <lineage>
        <taxon>Bacteria</taxon>
        <taxon>Bacillati</taxon>
        <taxon>Candidatus Sysuimicrobiota</taxon>
        <taxon>Candidatus Sysuimicrobiia</taxon>
        <taxon>Candidatus Sysuimicrobiales</taxon>
        <taxon>Candidatus Segetimicrobiaceae</taxon>
        <taxon>Candidatus Segetimicrobium</taxon>
    </lineage>
</organism>
<keyword evidence="2 4" id="KW-0560">Oxidoreductase</keyword>
<dbReference type="SUPFAM" id="SSF51735">
    <property type="entry name" value="NAD(P)-binding Rossmann-fold domains"/>
    <property type="match status" value="1"/>
</dbReference>
<reference evidence="7 8" key="1">
    <citation type="journal article" date="2019" name="Nat. Microbiol.">
        <title>Mediterranean grassland soil C-N compound turnover is dependent on rainfall and depth, and is mediated by genomically divergent microorganisms.</title>
        <authorList>
            <person name="Diamond S."/>
            <person name="Andeer P.F."/>
            <person name="Li Z."/>
            <person name="Crits-Christoph A."/>
            <person name="Burstein D."/>
            <person name="Anantharaman K."/>
            <person name="Lane K.R."/>
            <person name="Thomas B.C."/>
            <person name="Pan C."/>
            <person name="Northen T.R."/>
            <person name="Banfield J.F."/>
        </authorList>
    </citation>
    <scope>NUCLEOTIDE SEQUENCE [LARGE SCALE GENOMIC DNA]</scope>
    <source>
        <strain evidence="7">NP_6</strain>
    </source>
</reference>
<evidence type="ECO:0000256" key="1">
    <source>
        <dbReference type="ARBA" id="ARBA00005854"/>
    </source>
</evidence>
<dbReference type="EMBL" id="VBAN01000477">
    <property type="protein sequence ID" value="TMI77798.1"/>
    <property type="molecule type" value="Genomic_DNA"/>
</dbReference>
<feature type="domain" description="D-isomer specific 2-hydroxyacid dehydrogenase NAD-binding" evidence="6">
    <location>
        <begin position="108"/>
        <end position="284"/>
    </location>
</feature>
<dbReference type="InterPro" id="IPR006140">
    <property type="entry name" value="D-isomer_DH_NAD-bd"/>
</dbReference>
<dbReference type="CDD" id="cd05299">
    <property type="entry name" value="CtBP_dh"/>
    <property type="match status" value="1"/>
</dbReference>
<dbReference type="Pfam" id="PF00389">
    <property type="entry name" value="2-Hacid_dh"/>
    <property type="match status" value="1"/>
</dbReference>
<protein>
    <submittedName>
        <fullName evidence="7">C-terminal binding protein</fullName>
    </submittedName>
</protein>
<evidence type="ECO:0000256" key="2">
    <source>
        <dbReference type="ARBA" id="ARBA00023002"/>
    </source>
</evidence>
<dbReference type="PANTHER" id="PTHR42789:SF1">
    <property type="entry name" value="D-ISOMER SPECIFIC 2-HYDROXYACID DEHYDROGENASE FAMILY PROTEIN (AFU_ORTHOLOGUE AFUA_6G10090)"/>
    <property type="match status" value="1"/>
</dbReference>
<dbReference type="InterPro" id="IPR043322">
    <property type="entry name" value="CtBP"/>
</dbReference>
<dbReference type="InterPro" id="IPR029753">
    <property type="entry name" value="D-isomer_DH_CS"/>
</dbReference>
<evidence type="ECO:0000259" key="6">
    <source>
        <dbReference type="Pfam" id="PF02826"/>
    </source>
</evidence>
<dbReference type="AlphaFoldDB" id="A0A537J2N3"/>
<accession>A0A537J2N3</accession>
<comment type="similarity">
    <text evidence="1 4">Belongs to the D-isomer specific 2-hydroxyacid dehydrogenase family.</text>
</comment>
<evidence type="ECO:0000313" key="7">
    <source>
        <dbReference type="EMBL" id="TMI77798.1"/>
    </source>
</evidence>
<dbReference type="InterPro" id="IPR006139">
    <property type="entry name" value="D-isomer_2_OHA_DH_cat_dom"/>
</dbReference>
<evidence type="ECO:0000259" key="5">
    <source>
        <dbReference type="Pfam" id="PF00389"/>
    </source>
</evidence>
<dbReference type="Pfam" id="PF02826">
    <property type="entry name" value="2-Hacid_dh_C"/>
    <property type="match status" value="1"/>
</dbReference>
<dbReference type="FunFam" id="3.40.50.720:FF:000203">
    <property type="entry name" value="D-3-phosphoglycerate dehydrogenase (SerA)"/>
    <property type="match status" value="1"/>
</dbReference>
<dbReference type="InterPro" id="IPR036291">
    <property type="entry name" value="NAD(P)-bd_dom_sf"/>
</dbReference>
<proteinExistence type="inferred from homology"/>
<feature type="domain" description="D-isomer specific 2-hydroxyacid dehydrogenase catalytic" evidence="5">
    <location>
        <begin position="17"/>
        <end position="316"/>
    </location>
</feature>
<dbReference type="PROSITE" id="PS00670">
    <property type="entry name" value="D_2_HYDROXYACID_DH_2"/>
    <property type="match status" value="1"/>
</dbReference>
<dbReference type="InterPro" id="IPR050857">
    <property type="entry name" value="D-2-hydroxyacid_DH"/>
</dbReference>
<dbReference type="GO" id="GO:0003714">
    <property type="term" value="F:transcription corepressor activity"/>
    <property type="evidence" value="ECO:0007669"/>
    <property type="project" value="InterPro"/>
</dbReference>
<evidence type="ECO:0000313" key="8">
    <source>
        <dbReference type="Proteomes" id="UP000318093"/>
    </source>
</evidence>
<keyword evidence="3" id="KW-0520">NAD</keyword>
<evidence type="ECO:0000256" key="3">
    <source>
        <dbReference type="ARBA" id="ARBA00023027"/>
    </source>
</evidence>
<sequence>MLKVVITDSVFPSLDIERQALGALDAQVVLLRSSAEADLLDGVTDADALLVCYAPITRRVIGAMDRCRIIARYGIGVDNVDLEAAAAKGIVVTNVPDYCIHEVSDHALALLLACARKVPLLSARVRAGRWEAKDAAPMHRLRGQTLGLVGFGKIPRRLAEKARALGMEIIAFDPYIGAEAMATQGAGKVTLEALLAQSDFVSVHAPLVRETRGLIGEAQLRAMKPTAYLINTARGPLVAASALVRALEEGWIAGAALDVLETEPPARDHPLARLENVILTPHVAFFSEEAVVELQQKAVDEVVRAFSGQPPRSPVNLPRPAPR</sequence>
<dbReference type="GO" id="GO:0016616">
    <property type="term" value="F:oxidoreductase activity, acting on the CH-OH group of donors, NAD or NADP as acceptor"/>
    <property type="evidence" value="ECO:0007669"/>
    <property type="project" value="InterPro"/>
</dbReference>
<name>A0A537J2N3_9BACT</name>
<dbReference type="PANTHER" id="PTHR42789">
    <property type="entry name" value="D-ISOMER SPECIFIC 2-HYDROXYACID DEHYDROGENASE FAMILY PROTEIN (AFU_ORTHOLOGUE AFUA_6G10090)"/>
    <property type="match status" value="1"/>
</dbReference>
<dbReference type="Proteomes" id="UP000318093">
    <property type="component" value="Unassembled WGS sequence"/>
</dbReference>
<dbReference type="GO" id="GO:0051287">
    <property type="term" value="F:NAD binding"/>
    <property type="evidence" value="ECO:0007669"/>
    <property type="project" value="InterPro"/>
</dbReference>
<gene>
    <name evidence="7" type="ORF">E6H03_13240</name>
</gene>
<dbReference type="Gene3D" id="3.40.50.720">
    <property type="entry name" value="NAD(P)-binding Rossmann-like Domain"/>
    <property type="match status" value="2"/>
</dbReference>
<evidence type="ECO:0000256" key="4">
    <source>
        <dbReference type="RuleBase" id="RU003719"/>
    </source>
</evidence>